<accession>A0ABX1SWK0</accession>
<evidence type="ECO:0000313" key="2">
    <source>
        <dbReference type="EMBL" id="NMN02205.1"/>
    </source>
</evidence>
<organism evidence="2 3">
    <name type="scientific">Bifidobacterium panos</name>
    <dbReference type="NCBI Taxonomy" id="2675321"/>
    <lineage>
        <taxon>Bacteria</taxon>
        <taxon>Bacillati</taxon>
        <taxon>Actinomycetota</taxon>
        <taxon>Actinomycetes</taxon>
        <taxon>Bifidobacteriales</taxon>
        <taxon>Bifidobacteriaceae</taxon>
        <taxon>Bifidobacterium</taxon>
    </lineage>
</organism>
<reference evidence="2 3" key="1">
    <citation type="submission" date="2020-02" db="EMBL/GenBank/DDBJ databases">
        <title>Characterization of phylogenetic diversity of novel bifidobacterial species isolated in Czech ZOOs.</title>
        <authorList>
            <person name="Lugli G.A."/>
            <person name="Vera N.B."/>
            <person name="Ventura M."/>
        </authorList>
    </citation>
    <scope>NUCLEOTIDE SEQUENCE [LARGE SCALE GENOMIC DNA]</scope>
    <source>
        <strain evidence="2 3">DSM 109963</strain>
    </source>
</reference>
<dbReference type="InterPro" id="IPR028082">
    <property type="entry name" value="Peripla_BP_I"/>
</dbReference>
<sequence length="196" mass="20615">MLWIQRDVYKTLRTVSAVTLAALMMAVAGCHPHDVAVGDTHSNQSSVASSGVQRADVMVGVVGLADATTDKLLLDAYAGQGLKASYVSTRDTDDPNQTAQQGVKDLVDRVVSAIVIVGLDATVDEQGWNEALQKARDGGIPVILVEPLHAPSDERLYAATFTIRDGSINAAALDKGTMSVINDASHSRQITISASS</sequence>
<dbReference type="Proteomes" id="UP000553756">
    <property type="component" value="Unassembled WGS sequence"/>
</dbReference>
<keyword evidence="1" id="KW-0732">Signal</keyword>
<evidence type="ECO:0000256" key="1">
    <source>
        <dbReference type="SAM" id="SignalP"/>
    </source>
</evidence>
<dbReference type="RefSeq" id="WP_172145169.1">
    <property type="nucleotide sequence ID" value="NZ_JAAIIJ010000016.1"/>
</dbReference>
<name>A0ABX1SWK0_9BIFI</name>
<dbReference type="Gene3D" id="3.40.50.2300">
    <property type="match status" value="1"/>
</dbReference>
<evidence type="ECO:0000313" key="3">
    <source>
        <dbReference type="Proteomes" id="UP000553756"/>
    </source>
</evidence>
<dbReference type="EMBL" id="JAAIIJ010000016">
    <property type="protein sequence ID" value="NMN02205.1"/>
    <property type="molecule type" value="Genomic_DNA"/>
</dbReference>
<keyword evidence="3" id="KW-1185">Reference proteome</keyword>
<protein>
    <submittedName>
        <fullName evidence="2">Sugar ABC transporter periplasmic protein</fullName>
    </submittedName>
</protein>
<dbReference type="SUPFAM" id="SSF53822">
    <property type="entry name" value="Periplasmic binding protein-like I"/>
    <property type="match status" value="1"/>
</dbReference>
<gene>
    <name evidence="2" type="ORF">G1C94_0827</name>
</gene>
<feature type="chain" id="PRO_5046128905" evidence="1">
    <location>
        <begin position="22"/>
        <end position="196"/>
    </location>
</feature>
<comment type="caution">
    <text evidence="2">The sequence shown here is derived from an EMBL/GenBank/DDBJ whole genome shotgun (WGS) entry which is preliminary data.</text>
</comment>
<feature type="signal peptide" evidence="1">
    <location>
        <begin position="1"/>
        <end position="21"/>
    </location>
</feature>
<dbReference type="PROSITE" id="PS51257">
    <property type="entry name" value="PROKAR_LIPOPROTEIN"/>
    <property type="match status" value="1"/>
</dbReference>
<proteinExistence type="predicted"/>